<dbReference type="AlphaFoldDB" id="A0AAE9J0P3"/>
<evidence type="ECO:0008006" key="3">
    <source>
        <dbReference type="Google" id="ProtNLM"/>
    </source>
</evidence>
<reference evidence="1 2" key="1">
    <citation type="submission" date="2022-05" db="EMBL/GenBank/DDBJ databases">
        <title>Chromosome-level reference genomes for two strains of Caenorhabditis briggsae: an improved platform for comparative genomics.</title>
        <authorList>
            <person name="Stevens L."/>
            <person name="Andersen E.C."/>
        </authorList>
    </citation>
    <scope>NUCLEOTIDE SEQUENCE [LARGE SCALE GENOMIC DNA]</scope>
    <source>
        <strain evidence="1">QX1410_ONT</strain>
        <tissue evidence="1">Whole-organism</tissue>
    </source>
</reference>
<organism evidence="1 2">
    <name type="scientific">Caenorhabditis briggsae</name>
    <dbReference type="NCBI Taxonomy" id="6238"/>
    <lineage>
        <taxon>Eukaryota</taxon>
        <taxon>Metazoa</taxon>
        <taxon>Ecdysozoa</taxon>
        <taxon>Nematoda</taxon>
        <taxon>Chromadorea</taxon>
        <taxon>Rhabditida</taxon>
        <taxon>Rhabditina</taxon>
        <taxon>Rhabditomorpha</taxon>
        <taxon>Rhabditoidea</taxon>
        <taxon>Rhabditidae</taxon>
        <taxon>Peloderinae</taxon>
        <taxon>Caenorhabditis</taxon>
    </lineage>
</organism>
<evidence type="ECO:0000313" key="2">
    <source>
        <dbReference type="Proteomes" id="UP000827892"/>
    </source>
</evidence>
<sequence>MYYIDEIYSEIYPIKVYQDGAILLSASYVTIKQTNLDTNQEGIYTTENLNEKCLGIGRILNIESYPITAIEEEFNDVRNYLTDHRCTIPVEIIVQRLQEDGNKKDEQICDAHSFSFNKVDRYPTKSAMRAPIICTLHTFNWMYGACPTEPAWSAPVIRYERKNKKVFCHYINNQEIATRDEAKARCSDPELGASLTGFDSKEEFLKIIEKVKSVYPPESNPDRYLKDGIQYMVQDHYYLGRILECKVECAKGNGENYVASWEYGVGSGTKFLNEYSHKDHDYWEVNGEQYVSFREDSDALHLHPYDDPPFSFFFICGTEAPLIRSERQKGKLAN</sequence>
<gene>
    <name evidence="1" type="ORF">L3Y34_016119</name>
</gene>
<dbReference type="PANTHER" id="PTHR47753:SF3">
    <property type="entry name" value="C-TYPE LECTIN"/>
    <property type="match status" value="1"/>
</dbReference>
<name>A0AAE9J0P3_CAEBR</name>
<dbReference type="PANTHER" id="PTHR47753">
    <property type="entry name" value="C-TYPE LECTIN-RELATED"/>
    <property type="match status" value="1"/>
</dbReference>
<dbReference type="Proteomes" id="UP000827892">
    <property type="component" value="Chromosome I"/>
</dbReference>
<dbReference type="EMBL" id="CP090891">
    <property type="protein sequence ID" value="ULU13400.1"/>
    <property type="molecule type" value="Genomic_DNA"/>
</dbReference>
<proteinExistence type="predicted"/>
<evidence type="ECO:0000313" key="1">
    <source>
        <dbReference type="EMBL" id="ULU13400.1"/>
    </source>
</evidence>
<accession>A0AAE9J0P3</accession>
<protein>
    <recommendedName>
        <fullName evidence="3">C-type lectin domain-containing protein</fullName>
    </recommendedName>
</protein>